<keyword evidence="2" id="KW-1185">Reference proteome</keyword>
<dbReference type="STRING" id="48467.SAMN02745166_05011"/>
<reference evidence="2" key="1">
    <citation type="submission" date="2017-02" db="EMBL/GenBank/DDBJ databases">
        <authorList>
            <person name="Varghese N."/>
            <person name="Submissions S."/>
        </authorList>
    </citation>
    <scope>NUCLEOTIDE SEQUENCE [LARGE SCALE GENOMIC DNA]</scope>
    <source>
        <strain evidence="2">ATCC 700200</strain>
    </source>
</reference>
<dbReference type="OrthoDB" id="190782at2"/>
<sequence length="331" mass="36766">METEPPFFILGLPRTRTAWLSTVLSMCGRPCYHEGMRGYASFEDYAQNREVPGDADPTLIYWTARLLAQWPEARFVVISRKGDEALRDLIAASPPEMEQSLKAGWASCMLAFSTTRDLLRGNPNTLFLEFDDLTDNEVISSVVAHCGGTVPSTSALAHWQRMRVTSHISTEGMMGSPRMMAHQSNAVRAADICDVTGLEAVMYDRQDFERVSYWWRIHSGAAFHEASLPPLGVLVKLNGEPAAALWCYESYGVPVAELTFPVTRPGLSVKDARRALLYAVSCLISVAGKGHEPEATFTTFKVLTPQGLARFLVRMGFKPMLTERKPMILTL</sequence>
<protein>
    <submittedName>
        <fullName evidence="1">Uncharacterized protein</fullName>
    </submittedName>
</protein>
<dbReference type="EMBL" id="FUYE01000029">
    <property type="protein sequence ID" value="SKB08729.1"/>
    <property type="molecule type" value="Genomic_DNA"/>
</dbReference>
<dbReference type="Gene3D" id="3.40.50.300">
    <property type="entry name" value="P-loop containing nucleotide triphosphate hydrolases"/>
    <property type="match status" value="1"/>
</dbReference>
<dbReference type="RefSeq" id="WP_078816120.1">
    <property type="nucleotide sequence ID" value="NZ_FUYE01000029.1"/>
</dbReference>
<dbReference type="InterPro" id="IPR027417">
    <property type="entry name" value="P-loop_NTPase"/>
</dbReference>
<dbReference type="Proteomes" id="UP000190774">
    <property type="component" value="Unassembled WGS sequence"/>
</dbReference>
<accession>A0A1T4Z3X5</accession>
<name>A0A1T4Z3X5_9BACT</name>
<gene>
    <name evidence="1" type="ORF">SAMN02745166_05011</name>
</gene>
<proteinExistence type="predicted"/>
<evidence type="ECO:0000313" key="1">
    <source>
        <dbReference type="EMBL" id="SKB08729.1"/>
    </source>
</evidence>
<organism evidence="1 2">
    <name type="scientific">Prosthecobacter debontii</name>
    <dbReference type="NCBI Taxonomy" id="48467"/>
    <lineage>
        <taxon>Bacteria</taxon>
        <taxon>Pseudomonadati</taxon>
        <taxon>Verrucomicrobiota</taxon>
        <taxon>Verrucomicrobiia</taxon>
        <taxon>Verrucomicrobiales</taxon>
        <taxon>Verrucomicrobiaceae</taxon>
        <taxon>Prosthecobacter</taxon>
    </lineage>
</organism>
<dbReference type="SUPFAM" id="SSF52540">
    <property type="entry name" value="P-loop containing nucleoside triphosphate hydrolases"/>
    <property type="match status" value="1"/>
</dbReference>
<evidence type="ECO:0000313" key="2">
    <source>
        <dbReference type="Proteomes" id="UP000190774"/>
    </source>
</evidence>
<dbReference type="AlphaFoldDB" id="A0A1T4Z3X5"/>